<gene>
    <name evidence="2" type="ORF">CLV68_6195</name>
</gene>
<sequence length="417" mass="43855">MSRRAFGAALRQARLAAGLSLAELARQVHYTKGHLSKIENGHKQATVALARRCDQVLHARGTLSALAPSSEAEQAPNQETPAGNAIAALAPWQPTTAGLHGEHAFPAPQPWGSATASTDHRGAADGLAVVLDQLRVLGRSLAPHLILPMLVPQVGVLGGLAGEAAAGDRTRLLTLAARGAEFAGWMTQEAGDHVGAGQWTRRAADLALHAGDRDMVAYCLVRDAELRLYDSDGRSTVELTTAVRGFDGVRPRTRALAAHREAQGHALVGAARQCHEALARAEELWAQSNEDAVALGSTTVTDLGSAVAGWCAFDLGDLDRAIELLGVGLAGIPPSSPRIRALFGTRLALAHEAAGEFAEAERLARSVLDVVPAIRSATVRSQLLQLASALRRHSHSPGALTLRADLADALRVEPVHR</sequence>
<dbReference type="AlphaFoldDB" id="A0A421AWN6"/>
<dbReference type="OrthoDB" id="5184419at2"/>
<dbReference type="Gene3D" id="1.25.40.10">
    <property type="entry name" value="Tetratricopeptide repeat domain"/>
    <property type="match status" value="1"/>
</dbReference>
<accession>A0A421AWN6</accession>
<dbReference type="Pfam" id="PF13560">
    <property type="entry name" value="HTH_31"/>
    <property type="match status" value="1"/>
</dbReference>
<dbReference type="EMBL" id="RCDD01000008">
    <property type="protein sequence ID" value="RLK54192.1"/>
    <property type="molecule type" value="Genomic_DNA"/>
</dbReference>
<dbReference type="InterPro" id="IPR011990">
    <property type="entry name" value="TPR-like_helical_dom_sf"/>
</dbReference>
<evidence type="ECO:0000313" key="2">
    <source>
        <dbReference type="EMBL" id="RLK54192.1"/>
    </source>
</evidence>
<evidence type="ECO:0000259" key="1">
    <source>
        <dbReference type="PROSITE" id="PS50943"/>
    </source>
</evidence>
<dbReference type="RefSeq" id="WP_121394471.1">
    <property type="nucleotide sequence ID" value="NZ_RCDD01000008.1"/>
</dbReference>
<reference evidence="2 3" key="1">
    <citation type="submission" date="2018-10" db="EMBL/GenBank/DDBJ databases">
        <title>Genomic Encyclopedia of Archaeal and Bacterial Type Strains, Phase II (KMG-II): from individual species to whole genera.</title>
        <authorList>
            <person name="Goeker M."/>
        </authorList>
    </citation>
    <scope>NUCLEOTIDE SEQUENCE [LARGE SCALE GENOMIC DNA]</scope>
    <source>
        <strain evidence="2 3">DSM 45657</strain>
    </source>
</reference>
<dbReference type="SMART" id="SM00530">
    <property type="entry name" value="HTH_XRE"/>
    <property type="match status" value="1"/>
</dbReference>
<feature type="domain" description="HTH cro/C1-type" evidence="1">
    <location>
        <begin position="10"/>
        <end position="66"/>
    </location>
</feature>
<keyword evidence="3" id="KW-1185">Reference proteome</keyword>
<name>A0A421AWN6_9PSEU</name>
<dbReference type="GO" id="GO:0003677">
    <property type="term" value="F:DNA binding"/>
    <property type="evidence" value="ECO:0007669"/>
    <property type="project" value="InterPro"/>
</dbReference>
<dbReference type="SUPFAM" id="SSF47413">
    <property type="entry name" value="lambda repressor-like DNA-binding domains"/>
    <property type="match status" value="1"/>
</dbReference>
<comment type="caution">
    <text evidence="2">The sequence shown here is derived from an EMBL/GenBank/DDBJ whole genome shotgun (WGS) entry which is preliminary data.</text>
</comment>
<dbReference type="Proteomes" id="UP000282454">
    <property type="component" value="Unassembled WGS sequence"/>
</dbReference>
<evidence type="ECO:0000313" key="3">
    <source>
        <dbReference type="Proteomes" id="UP000282454"/>
    </source>
</evidence>
<dbReference type="InterPro" id="IPR010982">
    <property type="entry name" value="Lambda_DNA-bd_dom_sf"/>
</dbReference>
<proteinExistence type="predicted"/>
<dbReference type="PROSITE" id="PS50943">
    <property type="entry name" value="HTH_CROC1"/>
    <property type="match status" value="1"/>
</dbReference>
<dbReference type="Gene3D" id="1.10.260.40">
    <property type="entry name" value="lambda repressor-like DNA-binding domains"/>
    <property type="match status" value="1"/>
</dbReference>
<dbReference type="InterPro" id="IPR001387">
    <property type="entry name" value="Cro/C1-type_HTH"/>
</dbReference>
<protein>
    <submittedName>
        <fullName evidence="2">Transcriptional regulator with XRE-family HTH domain</fullName>
    </submittedName>
</protein>
<organism evidence="2 3">
    <name type="scientific">Actinokineospora cianjurensis</name>
    <dbReference type="NCBI Taxonomy" id="585224"/>
    <lineage>
        <taxon>Bacteria</taxon>
        <taxon>Bacillati</taxon>
        <taxon>Actinomycetota</taxon>
        <taxon>Actinomycetes</taxon>
        <taxon>Pseudonocardiales</taxon>
        <taxon>Pseudonocardiaceae</taxon>
        <taxon>Actinokineospora</taxon>
    </lineage>
</organism>
<dbReference type="CDD" id="cd00093">
    <property type="entry name" value="HTH_XRE"/>
    <property type="match status" value="1"/>
</dbReference>